<keyword evidence="2" id="KW-1185">Reference proteome</keyword>
<dbReference type="EMBL" id="DQ491002">
    <property type="protein sequence ID" value="ABT14922.1"/>
    <property type="molecule type" value="Genomic_DNA"/>
</dbReference>
<dbReference type="RefSeq" id="YP_001497719.1">
    <property type="nucleotide sequence ID" value="NC_009898.1"/>
</dbReference>
<reference evidence="1 2" key="1">
    <citation type="journal article" date="2007" name="Virology">
        <title>Sequence and annotation of the 369-kb NY-2A and the 345-kb AR158 viruses that infect Chlorella NC64A.</title>
        <authorList>
            <person name="Fitzgerald L.A."/>
            <person name="Graves M.V."/>
            <person name="Li X."/>
            <person name="Feldblyum T."/>
            <person name="Nierman W.C."/>
            <person name="Van Etten J.L."/>
        </authorList>
    </citation>
    <scope>NUCLEOTIDE SEQUENCE [LARGE SCALE GENOMIC DNA]</scope>
    <source>
        <strain evidence="1 2">NY-2A</strain>
    </source>
</reference>
<evidence type="ECO:0000313" key="1">
    <source>
        <dbReference type="EMBL" id="ABT14922.1"/>
    </source>
</evidence>
<name>A7IX48_PBCVN</name>
<dbReference type="KEGG" id="vg:5659278"/>
<dbReference type="Proteomes" id="UP000202419">
    <property type="component" value="Segment"/>
</dbReference>
<organismHost>
    <name type="scientific">Chlorella</name>
    <dbReference type="NCBI Taxonomy" id="3071"/>
</organismHost>
<dbReference type="GeneID" id="5659278"/>
<gene>
    <name evidence="1" type="primary">b523R</name>
    <name evidence="1" type="ORF">NY2A_b523R</name>
</gene>
<accession>A7IX48</accession>
<organism evidence="1 2">
    <name type="scientific">Paramecium bursaria Chlorella virus NY2A</name>
    <name type="common">PBCV-NY2A</name>
    <dbReference type="NCBI Taxonomy" id="46021"/>
    <lineage>
        <taxon>Viruses</taxon>
        <taxon>Varidnaviria</taxon>
        <taxon>Bamfordvirae</taxon>
        <taxon>Nucleocytoviricota</taxon>
        <taxon>Megaviricetes</taxon>
        <taxon>Algavirales</taxon>
        <taxon>Phycodnaviridae</taxon>
        <taxon>Chlorovirus</taxon>
        <taxon>Chlorovirus americanus</taxon>
    </lineage>
</organism>
<evidence type="ECO:0000313" key="2">
    <source>
        <dbReference type="Proteomes" id="UP000202419"/>
    </source>
</evidence>
<proteinExistence type="predicted"/>
<protein>
    <submittedName>
        <fullName evidence="1">Uncharacterized protein b523R</fullName>
    </submittedName>
</protein>
<sequence length="100" mass="11264">MTSPFLTVPTVIFVHTLCSVPLPPFPGIAHTVLTVPPEPVCIIAFTFTSVPFLETRTRLRRGFRSGFRRGFRFRIVFQHRRRSSAAILFVATSLGFAVPF</sequence>